<accession>M8DIN0</accession>
<keyword evidence="3" id="KW-1185">Reference proteome</keyword>
<gene>
    <name evidence="2" type="ORF">I532_05505</name>
</gene>
<name>M8DIN0_9BACL</name>
<evidence type="ECO:0000259" key="1">
    <source>
        <dbReference type="Pfam" id="PF13452"/>
    </source>
</evidence>
<reference evidence="2 3" key="1">
    <citation type="submission" date="2013-03" db="EMBL/GenBank/DDBJ databases">
        <title>Assembly of a new bacterial strain Brevibacillus borstelensis AK1.</title>
        <authorList>
            <person name="Rajan I."/>
            <person name="PoliReddy D."/>
            <person name="Sugumar T."/>
            <person name="Rathinam K."/>
            <person name="Alqarawi S."/>
            <person name="Khalil A.B."/>
            <person name="Sivakumar N."/>
        </authorList>
    </citation>
    <scope>NUCLEOTIDE SEQUENCE [LARGE SCALE GENOMIC DNA]</scope>
    <source>
        <strain evidence="2 3">AK1</strain>
    </source>
</reference>
<dbReference type="STRING" id="1300222.I532_05505"/>
<dbReference type="PATRIC" id="fig|1300222.3.peg.1128"/>
<sequence length="149" mass="16809">MHLLSALLIFEGKEGIEMNESRKGMRLEPFTFTIEAGKIREFAQALGDDNPDYETGKRIPPTFATVIEFWGSKRPMEDVLQLNMAKVLHAGQEYEYVGAMAVGDQITCEGEVIDAYTRAGMNFVVVENKYKNQRGELVLISRSTIIERS</sequence>
<dbReference type="Pfam" id="PF13452">
    <property type="entry name" value="FAS1_DH_region"/>
    <property type="match status" value="1"/>
</dbReference>
<organism evidence="2 3">
    <name type="scientific">Brevibacillus borstelensis AK1</name>
    <dbReference type="NCBI Taxonomy" id="1300222"/>
    <lineage>
        <taxon>Bacteria</taxon>
        <taxon>Bacillati</taxon>
        <taxon>Bacillota</taxon>
        <taxon>Bacilli</taxon>
        <taxon>Bacillales</taxon>
        <taxon>Paenibacillaceae</taxon>
        <taxon>Brevibacillus</taxon>
    </lineage>
</organism>
<dbReference type="AlphaFoldDB" id="M8DIN0"/>
<dbReference type="Gene3D" id="3.10.129.10">
    <property type="entry name" value="Hotdog Thioesterase"/>
    <property type="match status" value="1"/>
</dbReference>
<evidence type="ECO:0000313" key="3">
    <source>
        <dbReference type="Proteomes" id="UP000012081"/>
    </source>
</evidence>
<comment type="caution">
    <text evidence="2">The sequence shown here is derived from an EMBL/GenBank/DDBJ whole genome shotgun (WGS) entry which is preliminary data.</text>
</comment>
<dbReference type="InterPro" id="IPR039569">
    <property type="entry name" value="FAS1-like_DH_region"/>
</dbReference>
<dbReference type="Proteomes" id="UP000012081">
    <property type="component" value="Unassembled WGS sequence"/>
</dbReference>
<protein>
    <recommendedName>
        <fullName evidence="1">FAS1-like dehydratase domain-containing protein</fullName>
    </recommendedName>
</protein>
<dbReference type="EMBL" id="APBN01000002">
    <property type="protein sequence ID" value="EMT53443.1"/>
    <property type="molecule type" value="Genomic_DNA"/>
</dbReference>
<feature type="domain" description="FAS1-like dehydratase" evidence="1">
    <location>
        <begin position="23"/>
        <end position="139"/>
    </location>
</feature>
<proteinExistence type="predicted"/>
<dbReference type="SUPFAM" id="SSF54637">
    <property type="entry name" value="Thioesterase/thiol ester dehydrase-isomerase"/>
    <property type="match status" value="1"/>
</dbReference>
<dbReference type="InterPro" id="IPR029069">
    <property type="entry name" value="HotDog_dom_sf"/>
</dbReference>
<evidence type="ECO:0000313" key="2">
    <source>
        <dbReference type="EMBL" id="EMT53443.1"/>
    </source>
</evidence>
<dbReference type="CDD" id="cd03441">
    <property type="entry name" value="R_hydratase_like"/>
    <property type="match status" value="1"/>
</dbReference>